<feature type="binding site" description="axial binding residue" evidence="5">
    <location>
        <position position="308"/>
    </location>
    <ligand>
        <name>heme</name>
        <dbReference type="ChEBI" id="CHEBI:30413"/>
    </ligand>
    <ligandPart>
        <name>Fe</name>
        <dbReference type="ChEBI" id="CHEBI:18248"/>
    </ligandPart>
</feature>
<dbReference type="InterPro" id="IPR036396">
    <property type="entry name" value="Cyt_P450_sf"/>
</dbReference>
<dbReference type="PRINTS" id="PR00385">
    <property type="entry name" value="P450"/>
</dbReference>
<keyword evidence="4 5" id="KW-0408">Iron</keyword>
<keyword evidence="6" id="KW-0503">Monooxygenase</keyword>
<dbReference type="EMBL" id="MDYP01000012">
    <property type="protein sequence ID" value="OQE07825.1"/>
    <property type="molecule type" value="Genomic_DNA"/>
</dbReference>
<dbReference type="Gene3D" id="1.10.630.10">
    <property type="entry name" value="Cytochrome P450"/>
    <property type="match status" value="1"/>
</dbReference>
<name>A0A1V6S1B8_9EURO</name>
<dbReference type="Pfam" id="PF00067">
    <property type="entry name" value="p450"/>
    <property type="match status" value="1"/>
</dbReference>
<evidence type="ECO:0000256" key="3">
    <source>
        <dbReference type="ARBA" id="ARBA00023002"/>
    </source>
</evidence>
<evidence type="ECO:0000256" key="2">
    <source>
        <dbReference type="ARBA" id="ARBA00022723"/>
    </source>
</evidence>
<keyword evidence="5 6" id="KW-0349">Heme</keyword>
<dbReference type="GO" id="GO:0020037">
    <property type="term" value="F:heme binding"/>
    <property type="evidence" value="ECO:0007669"/>
    <property type="project" value="InterPro"/>
</dbReference>
<protein>
    <recommendedName>
        <fullName evidence="9">Cytochrome P450</fullName>
    </recommendedName>
</protein>
<evidence type="ECO:0000256" key="1">
    <source>
        <dbReference type="ARBA" id="ARBA00001971"/>
    </source>
</evidence>
<dbReference type="STRING" id="29845.A0A1V6S1B8"/>
<gene>
    <name evidence="7" type="ORF">PENVUL_c012G00826</name>
</gene>
<evidence type="ECO:0000313" key="8">
    <source>
        <dbReference type="Proteomes" id="UP000191518"/>
    </source>
</evidence>
<evidence type="ECO:0000256" key="6">
    <source>
        <dbReference type="RuleBase" id="RU000461"/>
    </source>
</evidence>
<sequence>MEPLIDDRITNWLNTLDVNFVQTGITFDFTYWAYYIAYDIMSDIGFGAPFGFVEQGKDVGGVIQGVRNGFPHFGVLSRLHPFTRWVKTTPLKRFLVASPSHPSGIGVLMRFRDKLIDKRLQDLQTSKDLGRIDLLQTFLNARTEDDMPLDIENVRAEVLIVLIAGADTTGTTFQSLIQLLLANPDVHKRIMEEIDSAARNGLISDMPQYSEVVENLPYYTACIRETLRLLPPAPSIIPRCVSAPGMSLYGKFVPAGTEITSHPWIVHRDRELYGEDADEFRPERWLDQERETLYKKYDLSFGYGARVCLGKNIAMMELLKGPLQFLRQFQFEVVPSKPTAKFTVGGGVGHWTDMWVTISKRSSTSQGVYIPSPRTTETTSVKRNINRDHSSSSILAAE</sequence>
<dbReference type="GO" id="GO:0043386">
    <property type="term" value="P:mycotoxin biosynthetic process"/>
    <property type="evidence" value="ECO:0007669"/>
    <property type="project" value="UniProtKB-ARBA"/>
</dbReference>
<keyword evidence="8" id="KW-1185">Reference proteome</keyword>
<dbReference type="GO" id="GO:0004497">
    <property type="term" value="F:monooxygenase activity"/>
    <property type="evidence" value="ECO:0007669"/>
    <property type="project" value="UniProtKB-KW"/>
</dbReference>
<comment type="cofactor">
    <cofactor evidence="1 5">
        <name>heme</name>
        <dbReference type="ChEBI" id="CHEBI:30413"/>
    </cofactor>
</comment>
<dbReference type="SUPFAM" id="SSF48264">
    <property type="entry name" value="Cytochrome P450"/>
    <property type="match status" value="1"/>
</dbReference>
<proteinExistence type="inferred from homology"/>
<dbReference type="PRINTS" id="PR00463">
    <property type="entry name" value="EP450I"/>
</dbReference>
<accession>A0A1V6S1B8</accession>
<evidence type="ECO:0008006" key="9">
    <source>
        <dbReference type="Google" id="ProtNLM"/>
    </source>
</evidence>
<dbReference type="OrthoDB" id="3934656at2759"/>
<dbReference type="GO" id="GO:0005506">
    <property type="term" value="F:iron ion binding"/>
    <property type="evidence" value="ECO:0007669"/>
    <property type="project" value="InterPro"/>
</dbReference>
<keyword evidence="2 5" id="KW-0479">Metal-binding</keyword>
<dbReference type="PROSITE" id="PS00086">
    <property type="entry name" value="CYTOCHROME_P450"/>
    <property type="match status" value="1"/>
</dbReference>
<dbReference type="InterPro" id="IPR002401">
    <property type="entry name" value="Cyt_P450_E_grp-I"/>
</dbReference>
<comment type="caution">
    <text evidence="7">The sequence shown here is derived from an EMBL/GenBank/DDBJ whole genome shotgun (WGS) entry which is preliminary data.</text>
</comment>
<organism evidence="7 8">
    <name type="scientific">Penicillium vulpinum</name>
    <dbReference type="NCBI Taxonomy" id="29845"/>
    <lineage>
        <taxon>Eukaryota</taxon>
        <taxon>Fungi</taxon>
        <taxon>Dikarya</taxon>
        <taxon>Ascomycota</taxon>
        <taxon>Pezizomycotina</taxon>
        <taxon>Eurotiomycetes</taxon>
        <taxon>Eurotiomycetidae</taxon>
        <taxon>Eurotiales</taxon>
        <taxon>Aspergillaceae</taxon>
        <taxon>Penicillium</taxon>
    </lineage>
</organism>
<evidence type="ECO:0000256" key="5">
    <source>
        <dbReference type="PIRSR" id="PIRSR602401-1"/>
    </source>
</evidence>
<dbReference type="GO" id="GO:0016705">
    <property type="term" value="F:oxidoreductase activity, acting on paired donors, with incorporation or reduction of molecular oxygen"/>
    <property type="evidence" value="ECO:0007669"/>
    <property type="project" value="InterPro"/>
</dbReference>
<dbReference type="InterPro" id="IPR017972">
    <property type="entry name" value="Cyt_P450_CS"/>
</dbReference>
<comment type="similarity">
    <text evidence="6">Belongs to the cytochrome P450 family.</text>
</comment>
<evidence type="ECO:0000256" key="4">
    <source>
        <dbReference type="ARBA" id="ARBA00023004"/>
    </source>
</evidence>
<evidence type="ECO:0000313" key="7">
    <source>
        <dbReference type="EMBL" id="OQE07825.1"/>
    </source>
</evidence>
<dbReference type="PANTHER" id="PTHR24305">
    <property type="entry name" value="CYTOCHROME P450"/>
    <property type="match status" value="1"/>
</dbReference>
<dbReference type="AlphaFoldDB" id="A0A1V6S1B8"/>
<dbReference type="Proteomes" id="UP000191518">
    <property type="component" value="Unassembled WGS sequence"/>
</dbReference>
<reference evidence="8" key="1">
    <citation type="journal article" date="2017" name="Nat. Microbiol.">
        <title>Global analysis of biosynthetic gene clusters reveals vast potential of secondary metabolite production in Penicillium species.</title>
        <authorList>
            <person name="Nielsen J.C."/>
            <person name="Grijseels S."/>
            <person name="Prigent S."/>
            <person name="Ji B."/>
            <person name="Dainat J."/>
            <person name="Nielsen K.F."/>
            <person name="Frisvad J.C."/>
            <person name="Workman M."/>
            <person name="Nielsen J."/>
        </authorList>
    </citation>
    <scope>NUCLEOTIDE SEQUENCE [LARGE SCALE GENOMIC DNA]</scope>
    <source>
        <strain evidence="8">IBT 29486</strain>
    </source>
</reference>
<dbReference type="PANTHER" id="PTHR24305:SF85">
    <property type="entry name" value="P450, PUTATIVE (EUROFUNG)-RELATED"/>
    <property type="match status" value="1"/>
</dbReference>
<keyword evidence="3 6" id="KW-0560">Oxidoreductase</keyword>
<dbReference type="InterPro" id="IPR050121">
    <property type="entry name" value="Cytochrome_P450_monoxygenase"/>
</dbReference>
<dbReference type="InterPro" id="IPR001128">
    <property type="entry name" value="Cyt_P450"/>
</dbReference>